<dbReference type="PANTHER" id="PTHR39087:SF2">
    <property type="entry name" value="UPF0104 MEMBRANE PROTEIN MJ1595"/>
    <property type="match status" value="1"/>
</dbReference>
<keyword evidence="2" id="KW-1003">Cell membrane</keyword>
<evidence type="ECO:0000313" key="8">
    <source>
        <dbReference type="EMBL" id="PTU77578.1"/>
    </source>
</evidence>
<feature type="transmembrane region" description="Helical" evidence="6">
    <location>
        <begin position="129"/>
        <end position="153"/>
    </location>
</feature>
<keyword evidence="4 6" id="KW-1133">Transmembrane helix</keyword>
<evidence type="ECO:0000256" key="4">
    <source>
        <dbReference type="ARBA" id="ARBA00022989"/>
    </source>
</evidence>
<keyword evidence="5 6" id="KW-0472">Membrane</keyword>
<evidence type="ECO:0000313" key="10">
    <source>
        <dbReference type="Proteomes" id="UP000244052"/>
    </source>
</evidence>
<dbReference type="EMBL" id="UGUW01000004">
    <property type="protein sequence ID" value="SUD58635.1"/>
    <property type="molecule type" value="Genomic_DNA"/>
</dbReference>
<feature type="transmembrane region" description="Helical" evidence="6">
    <location>
        <begin position="165"/>
        <end position="189"/>
    </location>
</feature>
<reference evidence="8 10" key="1">
    <citation type="submission" date="2018-04" db="EMBL/GenBank/DDBJ databases">
        <title>Pseudomonas sp. nov., isolated from mangrove soil.</title>
        <authorList>
            <person name="Chen C."/>
        </authorList>
    </citation>
    <scope>NUCLEOTIDE SEQUENCE [LARGE SCALE GENOMIC DNA]</scope>
    <source>
        <strain evidence="8 10">JCM 14246</strain>
    </source>
</reference>
<reference evidence="9 11" key="2">
    <citation type="submission" date="2018-06" db="EMBL/GenBank/DDBJ databases">
        <authorList>
            <consortium name="Pathogen Informatics"/>
            <person name="Doyle S."/>
        </authorList>
    </citation>
    <scope>NUCLEOTIDE SEQUENCE [LARGE SCALE GENOMIC DNA]</scope>
    <source>
        <strain evidence="9 11">NCTC10860</strain>
    </source>
</reference>
<dbReference type="EMBL" id="JAOCJE010000001">
    <property type="protein sequence ID" value="MDH1339844.1"/>
    <property type="molecule type" value="Genomic_DNA"/>
</dbReference>
<accession>A0A2T5PIL9</accession>
<dbReference type="Pfam" id="PF03706">
    <property type="entry name" value="LPG_synthase_TM"/>
    <property type="match status" value="1"/>
</dbReference>
<evidence type="ECO:0000313" key="9">
    <source>
        <dbReference type="EMBL" id="SUD58635.1"/>
    </source>
</evidence>
<dbReference type="Proteomes" id="UP000254084">
    <property type="component" value="Unassembled WGS sequence"/>
</dbReference>
<protein>
    <submittedName>
        <fullName evidence="9">Integral membrane protein-like protein</fullName>
    </submittedName>
    <submittedName>
        <fullName evidence="7">Lysylphosphatidylglycerol synthase domain-containing protein</fullName>
    </submittedName>
    <submittedName>
        <fullName evidence="8">UPF0104 family protein</fullName>
    </submittedName>
</protein>
<evidence type="ECO:0000313" key="11">
    <source>
        <dbReference type="Proteomes" id="UP000254084"/>
    </source>
</evidence>
<dbReference type="Proteomes" id="UP000244052">
    <property type="component" value="Unassembled WGS sequence"/>
</dbReference>
<reference evidence="7" key="3">
    <citation type="submission" date="2022-09" db="EMBL/GenBank/DDBJ databases">
        <title>Intensive care unit water sources are persistently colonized with multi-drug resistant bacteria and are the site of extensive horizontal gene transfer of antibiotic resistance genes.</title>
        <authorList>
            <person name="Diorio-Toth L."/>
        </authorList>
    </citation>
    <scope>NUCLEOTIDE SEQUENCE</scope>
    <source>
        <strain evidence="7">GD03704</strain>
    </source>
</reference>
<evidence type="ECO:0000256" key="1">
    <source>
        <dbReference type="ARBA" id="ARBA00004651"/>
    </source>
</evidence>
<gene>
    <name evidence="9" type="primary">ybhN</name>
    <name evidence="8" type="ORF">DBO86_19315</name>
    <name evidence="7" type="ORF">N5J11_11460</name>
    <name evidence="9" type="ORF">NCTC10860_00885</name>
</gene>
<evidence type="ECO:0000256" key="5">
    <source>
        <dbReference type="ARBA" id="ARBA00023136"/>
    </source>
</evidence>
<dbReference type="EMBL" id="QASO01000114">
    <property type="protein sequence ID" value="PTU77578.1"/>
    <property type="molecule type" value="Genomic_DNA"/>
</dbReference>
<feature type="transmembrane region" description="Helical" evidence="6">
    <location>
        <begin position="53"/>
        <end position="73"/>
    </location>
</feature>
<evidence type="ECO:0000256" key="2">
    <source>
        <dbReference type="ARBA" id="ARBA00022475"/>
    </source>
</evidence>
<feature type="transmembrane region" description="Helical" evidence="6">
    <location>
        <begin position="15"/>
        <end position="33"/>
    </location>
</feature>
<evidence type="ECO:0000256" key="3">
    <source>
        <dbReference type="ARBA" id="ARBA00022692"/>
    </source>
</evidence>
<dbReference type="InterPro" id="IPR022791">
    <property type="entry name" value="L-PG_synthase/AglD"/>
</dbReference>
<evidence type="ECO:0000313" key="12">
    <source>
        <dbReference type="Proteomes" id="UP001161697"/>
    </source>
</evidence>
<sequence>MSVVEAKPKLKRSDLIWSLIGLGAVVLSCFLLYRELRNISLDEIADSLRAISHTNWLLAAGATLGAYWALAWYDRIAIAHLGRKISWRFITLCSFTTYALAHNIGASVFSGAVVRYRAYRSKGLTPQEIGILIVFCSFTFALGTLLASGCVLIAQPELIHRVADVTPLVSIVIGSVLLCLVGLYVLGSWRQFKPWTLGKLHVEYPRLPIVSRQLLAGPLELLCAAAIIYFALPADNHPGYLVVLGVFLASFSLALLSHAPGGLGVLEVTFLAALPEIPAADVLAALIVFRVFYLLLPFALSLLVVLGFEWTQWKRKREESLDLPS</sequence>
<comment type="subcellular location">
    <subcellularLocation>
        <location evidence="1">Cell membrane</location>
        <topology evidence="1">Multi-pass membrane protein</topology>
    </subcellularLocation>
</comment>
<feature type="transmembrane region" description="Helical" evidence="6">
    <location>
        <begin position="279"/>
        <end position="308"/>
    </location>
</feature>
<feature type="transmembrane region" description="Helical" evidence="6">
    <location>
        <begin position="239"/>
        <end position="259"/>
    </location>
</feature>
<organism evidence="7 12">
    <name type="scientific">Ectopseudomonas oleovorans</name>
    <name type="common">Pseudomonas oleovorans</name>
    <dbReference type="NCBI Taxonomy" id="301"/>
    <lineage>
        <taxon>Bacteria</taxon>
        <taxon>Pseudomonadati</taxon>
        <taxon>Pseudomonadota</taxon>
        <taxon>Gammaproteobacteria</taxon>
        <taxon>Pseudomonadales</taxon>
        <taxon>Pseudomonadaceae</taxon>
        <taxon>Ectopseudomonas</taxon>
    </lineage>
</organism>
<keyword evidence="3 6" id="KW-0812">Transmembrane</keyword>
<proteinExistence type="predicted"/>
<keyword evidence="10" id="KW-1185">Reference proteome</keyword>
<evidence type="ECO:0000256" key="6">
    <source>
        <dbReference type="SAM" id="Phobius"/>
    </source>
</evidence>
<dbReference type="Proteomes" id="UP001161697">
    <property type="component" value="Unassembled WGS sequence"/>
</dbReference>
<dbReference type="AlphaFoldDB" id="A0A061CXK9"/>
<feature type="transmembrane region" description="Helical" evidence="6">
    <location>
        <begin position="85"/>
        <end position="109"/>
    </location>
</feature>
<name>A0A061CXK9_ECTOL</name>
<dbReference type="PANTHER" id="PTHR39087">
    <property type="entry name" value="UPF0104 MEMBRANE PROTEIN MJ1595"/>
    <property type="match status" value="1"/>
</dbReference>
<accession>A0A061CXK9</accession>
<evidence type="ECO:0000313" key="7">
    <source>
        <dbReference type="EMBL" id="MDH1339844.1"/>
    </source>
</evidence>
<dbReference type="RefSeq" id="WP_004425186.1">
    <property type="nucleotide sequence ID" value="NZ_CAJQNA010000180.1"/>
</dbReference>
<dbReference type="GO" id="GO:0005886">
    <property type="term" value="C:plasma membrane"/>
    <property type="evidence" value="ECO:0007669"/>
    <property type="project" value="UniProtKB-SubCell"/>
</dbReference>
<dbReference type="PROSITE" id="PS51257">
    <property type="entry name" value="PROKAR_LIPOPROTEIN"/>
    <property type="match status" value="1"/>
</dbReference>